<dbReference type="InterPro" id="IPR001525">
    <property type="entry name" value="C5_MeTfrase"/>
</dbReference>
<keyword evidence="3 7" id="KW-0808">Transferase</keyword>
<dbReference type="Pfam" id="PF00145">
    <property type="entry name" value="DNA_methylase"/>
    <property type="match status" value="1"/>
</dbReference>
<comment type="similarity">
    <text evidence="7">Belongs to the class I-like SAM-binding methyltransferase superfamily. C5-methyltransferase family.</text>
</comment>
<dbReference type="GO" id="GO:0032259">
    <property type="term" value="P:methylation"/>
    <property type="evidence" value="ECO:0007669"/>
    <property type="project" value="UniProtKB-KW"/>
</dbReference>
<dbReference type="GO" id="GO:0009307">
    <property type="term" value="P:DNA restriction-modification system"/>
    <property type="evidence" value="ECO:0007669"/>
    <property type="project" value="UniProtKB-KW"/>
</dbReference>
<name>A0A5C6TUV2_9SPHN</name>
<evidence type="ECO:0000256" key="7">
    <source>
        <dbReference type="PROSITE-ProRule" id="PRU01016"/>
    </source>
</evidence>
<evidence type="ECO:0000256" key="3">
    <source>
        <dbReference type="ARBA" id="ARBA00022679"/>
    </source>
</evidence>
<evidence type="ECO:0000256" key="6">
    <source>
        <dbReference type="ARBA" id="ARBA00047422"/>
    </source>
</evidence>
<dbReference type="PANTHER" id="PTHR46098">
    <property type="entry name" value="TRNA (CYTOSINE(38)-C(5))-METHYLTRANSFERASE"/>
    <property type="match status" value="1"/>
</dbReference>
<dbReference type="InterPro" id="IPR029063">
    <property type="entry name" value="SAM-dependent_MTases_sf"/>
</dbReference>
<evidence type="ECO:0000256" key="4">
    <source>
        <dbReference type="ARBA" id="ARBA00022691"/>
    </source>
</evidence>
<dbReference type="Proteomes" id="UP000321249">
    <property type="component" value="Unassembled WGS sequence"/>
</dbReference>
<dbReference type="SUPFAM" id="SSF53335">
    <property type="entry name" value="S-adenosyl-L-methionine-dependent methyltransferases"/>
    <property type="match status" value="1"/>
</dbReference>
<dbReference type="GO" id="GO:0003886">
    <property type="term" value="F:DNA (cytosine-5-)-methyltransferase activity"/>
    <property type="evidence" value="ECO:0007669"/>
    <property type="project" value="UniProtKB-EC"/>
</dbReference>
<gene>
    <name evidence="8" type="ORF">FRZ32_07220</name>
</gene>
<evidence type="ECO:0000313" key="8">
    <source>
        <dbReference type="EMBL" id="TXC63468.1"/>
    </source>
</evidence>
<dbReference type="Gene3D" id="3.90.120.10">
    <property type="entry name" value="DNA Methylase, subunit A, domain 2"/>
    <property type="match status" value="1"/>
</dbReference>
<evidence type="ECO:0000256" key="5">
    <source>
        <dbReference type="ARBA" id="ARBA00022747"/>
    </source>
</evidence>
<reference evidence="8 9" key="1">
    <citation type="journal article" date="2015" name="J. Microbiol.">
        <title>Sphingosinicella ginsenosidimutans sp. nov., with ginsenoside converting activity.</title>
        <authorList>
            <person name="Kim J.K."/>
            <person name="Kang M.S."/>
            <person name="Park S.C."/>
            <person name="Kim K.M."/>
            <person name="Choi K."/>
            <person name="Yoon M.H."/>
            <person name="Im W.T."/>
        </authorList>
    </citation>
    <scope>NUCLEOTIDE SEQUENCE [LARGE SCALE GENOMIC DNA]</scope>
    <source>
        <strain evidence="8 9">BS-11</strain>
    </source>
</reference>
<keyword evidence="4 7" id="KW-0949">S-adenosyl-L-methionine</keyword>
<evidence type="ECO:0000256" key="1">
    <source>
        <dbReference type="ARBA" id="ARBA00011975"/>
    </source>
</evidence>
<feature type="active site" evidence="7">
    <location>
        <position position="115"/>
    </location>
</feature>
<comment type="catalytic activity">
    <reaction evidence="6">
        <text>a 2'-deoxycytidine in DNA + S-adenosyl-L-methionine = a 5-methyl-2'-deoxycytidine in DNA + S-adenosyl-L-homocysteine + H(+)</text>
        <dbReference type="Rhea" id="RHEA:13681"/>
        <dbReference type="Rhea" id="RHEA-COMP:11369"/>
        <dbReference type="Rhea" id="RHEA-COMP:11370"/>
        <dbReference type="ChEBI" id="CHEBI:15378"/>
        <dbReference type="ChEBI" id="CHEBI:57856"/>
        <dbReference type="ChEBI" id="CHEBI:59789"/>
        <dbReference type="ChEBI" id="CHEBI:85452"/>
        <dbReference type="ChEBI" id="CHEBI:85454"/>
        <dbReference type="EC" id="2.1.1.37"/>
    </reaction>
</comment>
<protein>
    <recommendedName>
        <fullName evidence="1">DNA (cytosine-5-)-methyltransferase</fullName>
        <ecNumber evidence="1">2.1.1.37</ecNumber>
    </recommendedName>
</protein>
<dbReference type="EC" id="2.1.1.37" evidence="1"/>
<organism evidence="8 9">
    <name type="scientific">Allosphingosinicella ginsenosidimutans</name>
    <dbReference type="NCBI Taxonomy" id="1176539"/>
    <lineage>
        <taxon>Bacteria</taxon>
        <taxon>Pseudomonadati</taxon>
        <taxon>Pseudomonadota</taxon>
        <taxon>Alphaproteobacteria</taxon>
        <taxon>Sphingomonadales</taxon>
        <taxon>Sphingomonadaceae</taxon>
        <taxon>Allosphingosinicella</taxon>
    </lineage>
</organism>
<dbReference type="PANTHER" id="PTHR46098:SF1">
    <property type="entry name" value="TRNA (CYTOSINE(38)-C(5))-METHYLTRANSFERASE"/>
    <property type="match status" value="1"/>
</dbReference>
<keyword evidence="9" id="KW-1185">Reference proteome</keyword>
<keyword evidence="5" id="KW-0680">Restriction system</keyword>
<proteinExistence type="inferred from homology"/>
<dbReference type="AlphaFoldDB" id="A0A5C6TUV2"/>
<dbReference type="Gene3D" id="3.40.50.150">
    <property type="entry name" value="Vaccinia Virus protein VP39"/>
    <property type="match status" value="1"/>
</dbReference>
<comment type="caution">
    <text evidence="8">The sequence shown here is derived from an EMBL/GenBank/DDBJ whole genome shotgun (WGS) entry which is preliminary data.</text>
</comment>
<keyword evidence="2 7" id="KW-0489">Methyltransferase</keyword>
<dbReference type="PRINTS" id="PR00105">
    <property type="entry name" value="C5METTRFRASE"/>
</dbReference>
<evidence type="ECO:0000256" key="2">
    <source>
        <dbReference type="ARBA" id="ARBA00022603"/>
    </source>
</evidence>
<evidence type="ECO:0000313" key="9">
    <source>
        <dbReference type="Proteomes" id="UP000321249"/>
    </source>
</evidence>
<dbReference type="EMBL" id="VOQQ01000001">
    <property type="protein sequence ID" value="TXC63468.1"/>
    <property type="molecule type" value="Genomic_DNA"/>
</dbReference>
<dbReference type="InterPro" id="IPR050750">
    <property type="entry name" value="C5-MTase"/>
</dbReference>
<accession>A0A5C6TUV2</accession>
<sequence length="373" mass="41179">MSPQHPPAGQERVAVWCRAWQRRSRRDLTQGNSGGCVSNIKGLDLFCGAGGSSLGARAAGVEMVGAVDAWDIAAETYKDNFPHAEVITTRLDDNSGAGLFSKVDSVDLLIASPECTHHSIARGAKPRCESSRRSGWYVMPFVRAYEPRWIVLENVSGMRRWDGYKELINELGEHYHLRAQMLDAANFGVPQTRKRLFILGDRLRKPAKILGGQPCPDAMTILDDPSAWKARPVSDGHLSENTIARIKRGMAELGEREDFLVVYYGSDRAGGWQPLDRPIRTLTTLDRFGLVRWVDGVATFRMLQVSELRRAMGYPEGAKLERGSRRDRVKLLGNGVCPPVMQTVVESLTHQAAEKLGSSSKARVGGRQIAIAA</sequence>
<dbReference type="PROSITE" id="PS51679">
    <property type="entry name" value="SAM_MT_C5"/>
    <property type="match status" value="1"/>
</dbReference>